<feature type="transmembrane region" description="Helical" evidence="2">
    <location>
        <begin position="176"/>
        <end position="201"/>
    </location>
</feature>
<evidence type="ECO:0000313" key="3">
    <source>
        <dbReference type="EMBL" id="BAU47545.1"/>
    </source>
</evidence>
<feature type="transmembrane region" description="Helical" evidence="2">
    <location>
        <begin position="222"/>
        <end position="242"/>
    </location>
</feature>
<evidence type="ECO:0000256" key="1">
    <source>
        <dbReference type="SAM" id="MobiDB-lite"/>
    </source>
</evidence>
<dbReference type="OrthoDB" id="9985329at2"/>
<feature type="transmembrane region" description="Helical" evidence="2">
    <location>
        <begin position="75"/>
        <end position="95"/>
    </location>
</feature>
<feature type="transmembrane region" description="Helical" evidence="2">
    <location>
        <begin position="131"/>
        <end position="156"/>
    </location>
</feature>
<dbReference type="AlphaFoldDB" id="A0A1B4V2I8"/>
<keyword evidence="2" id="KW-0472">Membrane</keyword>
<dbReference type="EMBL" id="AP014936">
    <property type="protein sequence ID" value="BAU47545.1"/>
    <property type="molecule type" value="Genomic_DNA"/>
</dbReference>
<feature type="compositionally biased region" description="Low complexity" evidence="1">
    <location>
        <begin position="15"/>
        <end position="27"/>
    </location>
</feature>
<evidence type="ECO:0000313" key="4">
    <source>
        <dbReference type="Proteomes" id="UP000218899"/>
    </source>
</evidence>
<keyword evidence="4" id="KW-1185">Reference proteome</keyword>
<feature type="transmembrane region" description="Helical" evidence="2">
    <location>
        <begin position="52"/>
        <end position="69"/>
    </location>
</feature>
<dbReference type="KEGG" id="sva:SVA_0966"/>
<evidence type="ECO:0000256" key="2">
    <source>
        <dbReference type="SAM" id="Phobius"/>
    </source>
</evidence>
<reference evidence="3 4" key="1">
    <citation type="submission" date="2015-08" db="EMBL/GenBank/DDBJ databases">
        <title>Complete genome sequence of Sulfurifustis variabilis.</title>
        <authorList>
            <person name="Miura A."/>
            <person name="Kojima H."/>
            <person name="Fukui M."/>
        </authorList>
    </citation>
    <scope>NUCLEOTIDE SEQUENCE [LARGE SCALE GENOMIC DNA]</scope>
    <source>
        <strain evidence="4">skN76</strain>
    </source>
</reference>
<name>A0A1B4V2I8_9GAMM</name>
<sequence>MRAHARRSAGNRTLPAGNPGRPAAPARPSAWRRLSLGLRWVRCGWRLFLRNPWLLGGMGVTAAALLTLLGSVPLVGGALVALIAPVFLSGAYVAIDELTLQRKPVPAALRLVVLRRSPLGLVRGLHEPERAIPIMLVALYSMTASLAIHFAVWLIAGSTWSMPWNALAGLSLVTVPAAYALATALTLLLSASLVYALPLAFLQDEGLGTAVPLSFKASLHHAAALAVPVLIVLAPVVLRAIVHARSPLAAQLLGVAAGGLALPLLATSLYCSYRSLFPDAPATPGRRT</sequence>
<keyword evidence="2" id="KW-1133">Transmembrane helix</keyword>
<dbReference type="Proteomes" id="UP000218899">
    <property type="component" value="Chromosome"/>
</dbReference>
<gene>
    <name evidence="3" type="ORF">SVA_0966</name>
</gene>
<keyword evidence="2" id="KW-0812">Transmembrane</keyword>
<feature type="region of interest" description="Disordered" evidence="1">
    <location>
        <begin position="1"/>
        <end position="27"/>
    </location>
</feature>
<proteinExistence type="predicted"/>
<protein>
    <submittedName>
        <fullName evidence="3">Uncharacterized protein</fullName>
    </submittedName>
</protein>
<organism evidence="3 4">
    <name type="scientific">Sulfurifustis variabilis</name>
    <dbReference type="NCBI Taxonomy" id="1675686"/>
    <lineage>
        <taxon>Bacteria</taxon>
        <taxon>Pseudomonadati</taxon>
        <taxon>Pseudomonadota</taxon>
        <taxon>Gammaproteobacteria</taxon>
        <taxon>Acidiferrobacterales</taxon>
        <taxon>Acidiferrobacteraceae</taxon>
        <taxon>Sulfurifustis</taxon>
    </lineage>
</organism>
<feature type="transmembrane region" description="Helical" evidence="2">
    <location>
        <begin position="248"/>
        <end position="271"/>
    </location>
</feature>
<accession>A0A1B4V2I8</accession>
<dbReference type="RefSeq" id="WP_096459533.1">
    <property type="nucleotide sequence ID" value="NZ_AP014936.1"/>
</dbReference>